<protein>
    <submittedName>
        <fullName evidence="1">11149_t:CDS:1</fullName>
    </submittedName>
</protein>
<organism evidence="1 2">
    <name type="scientific">Funneliformis geosporum</name>
    <dbReference type="NCBI Taxonomy" id="1117311"/>
    <lineage>
        <taxon>Eukaryota</taxon>
        <taxon>Fungi</taxon>
        <taxon>Fungi incertae sedis</taxon>
        <taxon>Mucoromycota</taxon>
        <taxon>Glomeromycotina</taxon>
        <taxon>Glomeromycetes</taxon>
        <taxon>Glomerales</taxon>
        <taxon>Glomeraceae</taxon>
        <taxon>Funneliformis</taxon>
    </lineage>
</organism>
<dbReference type="OrthoDB" id="10474676at2759"/>
<evidence type="ECO:0000313" key="2">
    <source>
        <dbReference type="Proteomes" id="UP001153678"/>
    </source>
</evidence>
<name>A0A9W4SE85_9GLOM</name>
<comment type="caution">
    <text evidence="1">The sequence shown here is derived from an EMBL/GenBank/DDBJ whole genome shotgun (WGS) entry which is preliminary data.</text>
</comment>
<accession>A0A9W4SE85</accession>
<dbReference type="EMBL" id="CAMKVN010000302">
    <property type="protein sequence ID" value="CAI2166418.1"/>
    <property type="molecule type" value="Genomic_DNA"/>
</dbReference>
<evidence type="ECO:0000313" key="1">
    <source>
        <dbReference type="EMBL" id="CAI2166418.1"/>
    </source>
</evidence>
<reference evidence="1" key="1">
    <citation type="submission" date="2022-08" db="EMBL/GenBank/DDBJ databases">
        <authorList>
            <person name="Kallberg Y."/>
            <person name="Tangrot J."/>
            <person name="Rosling A."/>
        </authorList>
    </citation>
    <scope>NUCLEOTIDE SEQUENCE</scope>
    <source>
        <strain evidence="1">Wild A</strain>
    </source>
</reference>
<gene>
    <name evidence="1" type="ORF">FWILDA_LOCUS2564</name>
</gene>
<proteinExistence type="predicted"/>
<dbReference type="Proteomes" id="UP001153678">
    <property type="component" value="Unassembled WGS sequence"/>
</dbReference>
<dbReference type="AlphaFoldDB" id="A0A9W4SE85"/>
<keyword evidence="2" id="KW-1185">Reference proteome</keyword>
<sequence length="158" mass="18596">MTSNFTLEELAKLSIFATESFNDYKYQNATSFNDTNNEKFIHNKFPCEPLKFCHTCNETNDHVRLISSKVNRIKEIVDKFYIKKRTENFSLYNTQFTLSNIPCELEYDLSNFTNEELQKLVNFTTKNFNDEEYQTTTSLNKCGNENLPLNNPCESEYV</sequence>